<evidence type="ECO:0000256" key="1">
    <source>
        <dbReference type="ARBA" id="ARBA00022527"/>
    </source>
</evidence>
<feature type="binding site" evidence="6">
    <location>
        <position position="45"/>
    </location>
    <ligand>
        <name>ATP</name>
        <dbReference type="ChEBI" id="CHEBI:30616"/>
    </ligand>
</feature>
<keyword evidence="4" id="KW-0418">Kinase</keyword>
<keyword evidence="5 6" id="KW-0067">ATP-binding</keyword>
<dbReference type="Gene3D" id="1.10.510.10">
    <property type="entry name" value="Transferase(Phosphotransferase) domain 1"/>
    <property type="match status" value="1"/>
</dbReference>
<comment type="caution">
    <text evidence="9">The sequence shown here is derived from an EMBL/GenBank/DDBJ whole genome shotgun (WGS) entry which is preliminary data.</text>
</comment>
<gene>
    <name evidence="9" type="ORF">GOP47_0010352</name>
</gene>
<protein>
    <recommendedName>
        <fullName evidence="8">Protein kinase domain-containing protein</fullName>
    </recommendedName>
</protein>
<keyword evidence="2" id="KW-0808">Transferase</keyword>
<evidence type="ECO:0000256" key="5">
    <source>
        <dbReference type="ARBA" id="ARBA00022840"/>
    </source>
</evidence>
<keyword evidence="3 6" id="KW-0547">Nucleotide-binding</keyword>
<proteinExistence type="inferred from homology"/>
<evidence type="ECO:0000256" key="7">
    <source>
        <dbReference type="RuleBase" id="RU000304"/>
    </source>
</evidence>
<dbReference type="PROSITE" id="PS00107">
    <property type="entry name" value="PROTEIN_KINASE_ATP"/>
    <property type="match status" value="1"/>
</dbReference>
<dbReference type="PROSITE" id="PS00108">
    <property type="entry name" value="PROTEIN_KINASE_ST"/>
    <property type="match status" value="1"/>
</dbReference>
<dbReference type="InterPro" id="IPR011009">
    <property type="entry name" value="Kinase-like_dom_sf"/>
</dbReference>
<comment type="similarity">
    <text evidence="7">Belongs to the protein kinase superfamily.</text>
</comment>
<reference evidence="9" key="1">
    <citation type="submission" date="2021-01" db="EMBL/GenBank/DDBJ databases">
        <title>Adiantum capillus-veneris genome.</title>
        <authorList>
            <person name="Fang Y."/>
            <person name="Liao Q."/>
        </authorList>
    </citation>
    <scope>NUCLEOTIDE SEQUENCE</scope>
    <source>
        <strain evidence="9">H3</strain>
        <tissue evidence="9">Leaf</tissue>
    </source>
</reference>
<dbReference type="InterPro" id="IPR017441">
    <property type="entry name" value="Protein_kinase_ATP_BS"/>
</dbReference>
<dbReference type="SMART" id="SM00220">
    <property type="entry name" value="S_TKc"/>
    <property type="match status" value="1"/>
</dbReference>
<keyword evidence="1 7" id="KW-0723">Serine/threonine-protein kinase</keyword>
<evidence type="ECO:0000256" key="2">
    <source>
        <dbReference type="ARBA" id="ARBA00022679"/>
    </source>
</evidence>
<evidence type="ECO:0000256" key="4">
    <source>
        <dbReference type="ARBA" id="ARBA00022777"/>
    </source>
</evidence>
<sequence length="386" mass="42800">MEGGDTSRGSARMGEYEVGKKLGIGAFGVVRSCVHTATRQEYACKTSKDSRAATTEIAMLSRVQGHPNVVRLEAHSHNQGYIHVLLELCHGGDLLEHVESLRVARSVGKGEAVLSEGEAAEALLAVVLALSFCHSRGVMHRDVKPENLLLPRTDSRLCELKLADFGGAADIANIKVIEDDSIGTFDYQAPEIHSEVIYNETVDVWSLGVVLYFLLLDHLPFEQSAIPHIFQESDFSCNLSLQVENSQPSISHHAKDLILNLLQVNPSRRLSLSSILTHPWLCPVLNHALINYDEYLIKKSTEGDTNNPEFSFHVELPLLMVPSKLQAKLAVKNQLAKKTRKKLIHQLARPGLQHQLNLPPLNPSGFLGSISKFWSYHVTKYLKDSI</sequence>
<dbReference type="EMBL" id="JABFUD020000010">
    <property type="protein sequence ID" value="KAI5074391.1"/>
    <property type="molecule type" value="Genomic_DNA"/>
</dbReference>
<accession>A0A9D4UUL4</accession>
<dbReference type="PROSITE" id="PS50011">
    <property type="entry name" value="PROTEIN_KINASE_DOM"/>
    <property type="match status" value="1"/>
</dbReference>
<dbReference type="Pfam" id="PF00069">
    <property type="entry name" value="Pkinase"/>
    <property type="match status" value="1"/>
</dbReference>
<dbReference type="GO" id="GO:0005524">
    <property type="term" value="F:ATP binding"/>
    <property type="evidence" value="ECO:0007669"/>
    <property type="project" value="UniProtKB-UniRule"/>
</dbReference>
<dbReference type="PANTHER" id="PTHR24349">
    <property type="entry name" value="SERINE/THREONINE-PROTEIN KINASE"/>
    <property type="match status" value="1"/>
</dbReference>
<feature type="domain" description="Protein kinase" evidence="8">
    <location>
        <begin position="16"/>
        <end position="281"/>
    </location>
</feature>
<dbReference type="InterPro" id="IPR050205">
    <property type="entry name" value="CDPK_Ser/Thr_kinases"/>
</dbReference>
<dbReference type="SUPFAM" id="SSF56112">
    <property type="entry name" value="Protein kinase-like (PK-like)"/>
    <property type="match status" value="1"/>
</dbReference>
<evidence type="ECO:0000256" key="3">
    <source>
        <dbReference type="ARBA" id="ARBA00022741"/>
    </source>
</evidence>
<evidence type="ECO:0000313" key="9">
    <source>
        <dbReference type="EMBL" id="KAI5074391.1"/>
    </source>
</evidence>
<name>A0A9D4UUL4_ADICA</name>
<organism evidence="9 10">
    <name type="scientific">Adiantum capillus-veneris</name>
    <name type="common">Maidenhair fern</name>
    <dbReference type="NCBI Taxonomy" id="13818"/>
    <lineage>
        <taxon>Eukaryota</taxon>
        <taxon>Viridiplantae</taxon>
        <taxon>Streptophyta</taxon>
        <taxon>Embryophyta</taxon>
        <taxon>Tracheophyta</taxon>
        <taxon>Polypodiopsida</taxon>
        <taxon>Polypodiidae</taxon>
        <taxon>Polypodiales</taxon>
        <taxon>Pteridineae</taxon>
        <taxon>Pteridaceae</taxon>
        <taxon>Vittarioideae</taxon>
        <taxon>Adiantum</taxon>
    </lineage>
</organism>
<dbReference type="OrthoDB" id="10252171at2759"/>
<dbReference type="AlphaFoldDB" id="A0A9D4UUL4"/>
<dbReference type="Proteomes" id="UP000886520">
    <property type="component" value="Chromosome 10"/>
</dbReference>
<dbReference type="InterPro" id="IPR008271">
    <property type="entry name" value="Ser/Thr_kinase_AS"/>
</dbReference>
<keyword evidence="10" id="KW-1185">Reference proteome</keyword>
<dbReference type="GO" id="GO:0004674">
    <property type="term" value="F:protein serine/threonine kinase activity"/>
    <property type="evidence" value="ECO:0007669"/>
    <property type="project" value="UniProtKB-KW"/>
</dbReference>
<dbReference type="InterPro" id="IPR000719">
    <property type="entry name" value="Prot_kinase_dom"/>
</dbReference>
<evidence type="ECO:0000256" key="6">
    <source>
        <dbReference type="PROSITE-ProRule" id="PRU10141"/>
    </source>
</evidence>
<evidence type="ECO:0000259" key="8">
    <source>
        <dbReference type="PROSITE" id="PS50011"/>
    </source>
</evidence>
<evidence type="ECO:0000313" key="10">
    <source>
        <dbReference type="Proteomes" id="UP000886520"/>
    </source>
</evidence>